<proteinExistence type="predicted"/>
<reference evidence="2" key="1">
    <citation type="submission" date="2020-08" db="EMBL/GenBank/DDBJ databases">
        <title>Genome sequencing and assembly of the red palm weevil Rhynchophorus ferrugineus.</title>
        <authorList>
            <person name="Dias G.B."/>
            <person name="Bergman C.M."/>
            <person name="Manee M."/>
        </authorList>
    </citation>
    <scope>NUCLEOTIDE SEQUENCE</scope>
    <source>
        <strain evidence="2">AA-2017</strain>
        <tissue evidence="2">Whole larva</tissue>
    </source>
</reference>
<gene>
    <name evidence="2" type="ORF">GWI33_019851</name>
</gene>
<dbReference type="AlphaFoldDB" id="A0A834HQM5"/>
<protein>
    <submittedName>
        <fullName evidence="2">Uncharacterized protein</fullName>
    </submittedName>
</protein>
<sequence length="373" mass="41153">MRRCKLGDPKPPGSAPIVSVSQLTQTRKWSLPGGAPVVTVSKLPMERYEAPVVSMEPVPGSRIESRSWTTTETTYPAQKWSQPGGAPIVTVSKLSMERYETPVVSMEAVPGPRIESRSWTTTDPIYPAPQVTQYTTVTYPGTETVEVIEASNILGPRYRRYPQYPSWPTTDYVQVIEAENILDKNVEIPPPPGPAPVVSAWELVDYPYMVEQPNHLVDQLQPRLPELTVTEIVTPIDLELNQPHLIAEDITQEQSPVTAEHDPPPPYSSLGIDKPAENTEAPGSAAVPHVRTLLDENGNLEDEDNEAQLPENNPLPDTASARKMSEWLAMTKDSGTHTLLDDTDLPPPYSSLGLDKPEATDVKEGEEKRCGRK</sequence>
<name>A0A834HQM5_RHYFE</name>
<feature type="region of interest" description="Disordered" evidence="1">
    <location>
        <begin position="253"/>
        <end position="286"/>
    </location>
</feature>
<dbReference type="Proteomes" id="UP000625711">
    <property type="component" value="Unassembled WGS sequence"/>
</dbReference>
<comment type="caution">
    <text evidence="2">The sequence shown here is derived from an EMBL/GenBank/DDBJ whole genome shotgun (WGS) entry which is preliminary data.</text>
</comment>
<accession>A0A834HQM5</accession>
<evidence type="ECO:0000313" key="2">
    <source>
        <dbReference type="EMBL" id="KAF7266867.1"/>
    </source>
</evidence>
<evidence type="ECO:0000313" key="3">
    <source>
        <dbReference type="Proteomes" id="UP000625711"/>
    </source>
</evidence>
<feature type="compositionally biased region" description="Basic and acidic residues" evidence="1">
    <location>
        <begin position="355"/>
        <end position="373"/>
    </location>
</feature>
<feature type="region of interest" description="Disordered" evidence="1">
    <location>
        <begin position="302"/>
        <end position="323"/>
    </location>
</feature>
<organism evidence="2 3">
    <name type="scientific">Rhynchophorus ferrugineus</name>
    <name type="common">Red palm weevil</name>
    <name type="synonym">Curculio ferrugineus</name>
    <dbReference type="NCBI Taxonomy" id="354439"/>
    <lineage>
        <taxon>Eukaryota</taxon>
        <taxon>Metazoa</taxon>
        <taxon>Ecdysozoa</taxon>
        <taxon>Arthropoda</taxon>
        <taxon>Hexapoda</taxon>
        <taxon>Insecta</taxon>
        <taxon>Pterygota</taxon>
        <taxon>Neoptera</taxon>
        <taxon>Endopterygota</taxon>
        <taxon>Coleoptera</taxon>
        <taxon>Polyphaga</taxon>
        <taxon>Cucujiformia</taxon>
        <taxon>Curculionidae</taxon>
        <taxon>Dryophthorinae</taxon>
        <taxon>Rhynchophorus</taxon>
    </lineage>
</organism>
<evidence type="ECO:0000256" key="1">
    <source>
        <dbReference type="SAM" id="MobiDB-lite"/>
    </source>
</evidence>
<dbReference type="EMBL" id="JAACXV010014492">
    <property type="protein sequence ID" value="KAF7266867.1"/>
    <property type="molecule type" value="Genomic_DNA"/>
</dbReference>
<keyword evidence="3" id="KW-1185">Reference proteome</keyword>
<feature type="region of interest" description="Disordered" evidence="1">
    <location>
        <begin position="335"/>
        <end position="373"/>
    </location>
</feature>